<feature type="signal peptide" evidence="11">
    <location>
        <begin position="1"/>
        <end position="21"/>
    </location>
</feature>
<dbReference type="CDD" id="cd02241">
    <property type="entry name" value="cupin_OxOx"/>
    <property type="match status" value="1"/>
</dbReference>
<dbReference type="PANTHER" id="PTHR31238">
    <property type="entry name" value="GERMIN-LIKE PROTEIN SUBFAMILY 3 MEMBER 3"/>
    <property type="match status" value="1"/>
</dbReference>
<keyword evidence="3 11" id="KW-0052">Apoplast</keyword>
<organism evidence="13 14">
    <name type="scientific">Perilla frutescens var. hirtella</name>
    <name type="common">Perilla citriodora</name>
    <name type="synonym">Perilla setoyensis</name>
    <dbReference type="NCBI Taxonomy" id="608512"/>
    <lineage>
        <taxon>Eukaryota</taxon>
        <taxon>Viridiplantae</taxon>
        <taxon>Streptophyta</taxon>
        <taxon>Embryophyta</taxon>
        <taxon>Tracheophyta</taxon>
        <taxon>Spermatophyta</taxon>
        <taxon>Magnoliopsida</taxon>
        <taxon>eudicotyledons</taxon>
        <taxon>Gunneridae</taxon>
        <taxon>Pentapetalae</taxon>
        <taxon>asterids</taxon>
        <taxon>lamiids</taxon>
        <taxon>Lamiales</taxon>
        <taxon>Lamiaceae</taxon>
        <taxon>Nepetoideae</taxon>
        <taxon>Elsholtzieae</taxon>
        <taxon>Perilla</taxon>
    </lineage>
</organism>
<dbReference type="Gene3D" id="2.60.120.10">
    <property type="entry name" value="Jelly Rolls"/>
    <property type="match status" value="1"/>
</dbReference>
<feature type="binding site" evidence="9">
    <location>
        <position position="116"/>
    </location>
    <ligand>
        <name>Mn(2+)</name>
        <dbReference type="ChEBI" id="CHEBI:29035"/>
    </ligand>
</feature>
<evidence type="ECO:0000256" key="10">
    <source>
        <dbReference type="PIRSR" id="PIRSR601929-3"/>
    </source>
</evidence>
<comment type="subcellular location">
    <subcellularLocation>
        <location evidence="1 11">Secreted</location>
        <location evidence="1 11">Extracellular space</location>
        <location evidence="1 11">Apoplast</location>
    </subcellularLocation>
</comment>
<evidence type="ECO:0000313" key="14">
    <source>
        <dbReference type="Proteomes" id="UP001190926"/>
    </source>
</evidence>
<feature type="binding site" evidence="9">
    <location>
        <position position="109"/>
    </location>
    <ligand>
        <name>Mn(2+)</name>
        <dbReference type="ChEBI" id="CHEBI:29035"/>
    </ligand>
</feature>
<feature type="disulfide bond" evidence="10">
    <location>
        <begin position="31"/>
        <end position="47"/>
    </location>
</feature>
<dbReference type="FunFam" id="2.60.120.10:FF:000005">
    <property type="entry name" value="Germin-like protein subfamily 1 member 8"/>
    <property type="match status" value="1"/>
</dbReference>
<evidence type="ECO:0000256" key="2">
    <source>
        <dbReference type="ARBA" id="ARBA00007456"/>
    </source>
</evidence>
<evidence type="ECO:0000256" key="4">
    <source>
        <dbReference type="ARBA" id="ARBA00022525"/>
    </source>
</evidence>
<feature type="domain" description="Cupin type-1" evidence="12">
    <location>
        <begin position="61"/>
        <end position="211"/>
    </location>
</feature>
<protein>
    <recommendedName>
        <fullName evidence="11">Germin-like protein</fullName>
    </recommendedName>
</protein>
<sequence length="217" mass="23974">MTRQFIFFITLSLNFLYITFAFDPRPLQDFCVADLTSSVRFGWGRPCKDPKTVEANDFFFSGLHLAGNMSNPSGSATTTVSANQIPGLNALGVMLVRVDLRRNGFFPPHIHPRATELVTVLEGSVEFGFVTSYPAYKHLSKVVRRGDVFVVPVGLVHYARNVGEGNAVALVAFNSQNPGFTFVPDTIFGAEPAIDGDYLARAFMVDENIVEELQKKF</sequence>
<dbReference type="InterPro" id="IPR011051">
    <property type="entry name" value="RmlC_Cupin_sf"/>
</dbReference>
<dbReference type="Proteomes" id="UP001190926">
    <property type="component" value="Unassembled WGS sequence"/>
</dbReference>
<keyword evidence="7 8" id="KW-0464">Manganese</keyword>
<dbReference type="InterPro" id="IPR001929">
    <property type="entry name" value="Germin"/>
</dbReference>
<evidence type="ECO:0000256" key="3">
    <source>
        <dbReference type="ARBA" id="ARBA00022523"/>
    </source>
</evidence>
<dbReference type="EMBL" id="SDAM02000148">
    <property type="protein sequence ID" value="KAH6827524.1"/>
    <property type="molecule type" value="Genomic_DNA"/>
</dbReference>
<comment type="caution">
    <text evidence="13">The sequence shown here is derived from an EMBL/GenBank/DDBJ whole genome shotgun (WGS) entry which is preliminary data.</text>
</comment>
<dbReference type="SMART" id="SM00835">
    <property type="entry name" value="Cupin_1"/>
    <property type="match status" value="1"/>
</dbReference>
<evidence type="ECO:0000259" key="12">
    <source>
        <dbReference type="SMART" id="SM00835"/>
    </source>
</evidence>
<dbReference type="InterPro" id="IPR014710">
    <property type="entry name" value="RmlC-like_jellyroll"/>
</dbReference>
<feature type="binding site" evidence="8">
    <location>
        <position position="111"/>
    </location>
    <ligand>
        <name>oxalate</name>
        <dbReference type="ChEBI" id="CHEBI:30623"/>
    </ligand>
</feature>
<dbReference type="PROSITE" id="PS00725">
    <property type="entry name" value="GERMIN"/>
    <property type="match status" value="1"/>
</dbReference>
<dbReference type="AlphaFoldDB" id="A0AAD4J5W3"/>
<evidence type="ECO:0000313" key="13">
    <source>
        <dbReference type="EMBL" id="KAH6827524.1"/>
    </source>
</evidence>
<dbReference type="InterPro" id="IPR006045">
    <property type="entry name" value="Cupin_1"/>
</dbReference>
<evidence type="ECO:0000256" key="1">
    <source>
        <dbReference type="ARBA" id="ARBA00004271"/>
    </source>
</evidence>
<evidence type="ECO:0000256" key="8">
    <source>
        <dbReference type="PIRSR" id="PIRSR601929-1"/>
    </source>
</evidence>
<dbReference type="GO" id="GO:0048046">
    <property type="term" value="C:apoplast"/>
    <property type="evidence" value="ECO:0007669"/>
    <property type="project" value="UniProtKB-SubCell"/>
</dbReference>
<feature type="chain" id="PRO_5041778181" description="Germin-like protein" evidence="11">
    <location>
        <begin position="22"/>
        <end position="217"/>
    </location>
</feature>
<keyword evidence="4 11" id="KW-0964">Secreted</keyword>
<proteinExistence type="inferred from homology"/>
<dbReference type="InterPro" id="IPR019780">
    <property type="entry name" value="Germin_Mn-BS"/>
</dbReference>
<name>A0AAD4J5W3_PERFH</name>
<dbReference type="PRINTS" id="PR00325">
    <property type="entry name" value="GERMIN"/>
</dbReference>
<dbReference type="GO" id="GO:0030145">
    <property type="term" value="F:manganese ion binding"/>
    <property type="evidence" value="ECO:0007669"/>
    <property type="project" value="UniProtKB-UniRule"/>
</dbReference>
<feature type="binding site" evidence="8">
    <location>
        <position position="116"/>
    </location>
    <ligand>
        <name>oxalate</name>
        <dbReference type="ChEBI" id="CHEBI:30623"/>
    </ligand>
</feature>
<keyword evidence="14" id="KW-1185">Reference proteome</keyword>
<dbReference type="Pfam" id="PF00190">
    <property type="entry name" value="Cupin_1"/>
    <property type="match status" value="1"/>
</dbReference>
<evidence type="ECO:0000256" key="9">
    <source>
        <dbReference type="PIRSR" id="PIRSR601929-2"/>
    </source>
</evidence>
<evidence type="ECO:0000256" key="7">
    <source>
        <dbReference type="ARBA" id="ARBA00023211"/>
    </source>
</evidence>
<reference evidence="13 14" key="1">
    <citation type="journal article" date="2021" name="Nat. Commun.">
        <title>Incipient diploidization of the medicinal plant Perilla within 10,000 years.</title>
        <authorList>
            <person name="Zhang Y."/>
            <person name="Shen Q."/>
            <person name="Leng L."/>
            <person name="Zhang D."/>
            <person name="Chen S."/>
            <person name="Shi Y."/>
            <person name="Ning Z."/>
            <person name="Chen S."/>
        </authorList>
    </citation>
    <scope>NUCLEOTIDE SEQUENCE [LARGE SCALE GENOMIC DNA]</scope>
    <source>
        <strain evidence="14">cv. PC099</strain>
    </source>
</reference>
<keyword evidence="5 8" id="KW-0479">Metal-binding</keyword>
<gene>
    <name evidence="13" type="ORF">C2S53_007869</name>
</gene>
<evidence type="ECO:0000256" key="6">
    <source>
        <dbReference type="ARBA" id="ARBA00023157"/>
    </source>
</evidence>
<dbReference type="SUPFAM" id="SSF51182">
    <property type="entry name" value="RmlC-like cupins"/>
    <property type="match status" value="1"/>
</dbReference>
<keyword evidence="6 10" id="KW-1015">Disulfide bond</keyword>
<feature type="binding site" evidence="9">
    <location>
        <position position="111"/>
    </location>
    <ligand>
        <name>Mn(2+)</name>
        <dbReference type="ChEBI" id="CHEBI:29035"/>
    </ligand>
</feature>
<evidence type="ECO:0000256" key="11">
    <source>
        <dbReference type="RuleBase" id="RU366015"/>
    </source>
</evidence>
<evidence type="ECO:0000256" key="5">
    <source>
        <dbReference type="ARBA" id="ARBA00022723"/>
    </source>
</evidence>
<accession>A0AAD4J5W3</accession>
<feature type="binding site" evidence="9">
    <location>
        <position position="157"/>
    </location>
    <ligand>
        <name>Mn(2+)</name>
        <dbReference type="ChEBI" id="CHEBI:29035"/>
    </ligand>
</feature>
<comment type="similarity">
    <text evidence="2 11">Belongs to the germin family.</text>
</comment>
<keyword evidence="11" id="KW-0732">Signal</keyword>